<name>A0A0A6PPC1_9GAMM</name>
<evidence type="ECO:0000256" key="1">
    <source>
        <dbReference type="SAM" id="SignalP"/>
    </source>
</evidence>
<evidence type="ECO:0000313" key="3">
    <source>
        <dbReference type="Proteomes" id="UP000030428"/>
    </source>
</evidence>
<feature type="chain" id="PRO_5007387965" description="Secreted protein" evidence="1">
    <location>
        <begin position="22"/>
        <end position="494"/>
    </location>
</feature>
<feature type="signal peptide" evidence="1">
    <location>
        <begin position="1"/>
        <end position="21"/>
    </location>
</feature>
<organism evidence="2 3">
    <name type="scientific">Candidatus Thiomargarita nelsonii</name>
    <dbReference type="NCBI Taxonomy" id="1003181"/>
    <lineage>
        <taxon>Bacteria</taxon>
        <taxon>Pseudomonadati</taxon>
        <taxon>Pseudomonadota</taxon>
        <taxon>Gammaproteobacteria</taxon>
        <taxon>Thiotrichales</taxon>
        <taxon>Thiotrichaceae</taxon>
        <taxon>Thiomargarita</taxon>
    </lineage>
</organism>
<evidence type="ECO:0008006" key="4">
    <source>
        <dbReference type="Google" id="ProtNLM"/>
    </source>
</evidence>
<sequence>MSFSRSLCLALALLPLNAPFASTCSDSESMKTLMDKGEYRSALQEMDKCLAAASKQASAEDQALFNNLMKQVLTANELTSSEEIYRNVQSVLKIHSLRELQFEFAQHFKMHPTDDAKLFSKVRKAQEKYHFYYDTGRVFSHSRGFALTDQSLIWKNITGEPKRLAFDNIKSITLLYERGLSLTGWKLRLNNLENNDIRLSGVPDEAIIPLVSAMIHFINFNKNSPEMVSLTVPDKEVAILAGWVTLCSDKHVDQGDPIKNLQLLDACFSKYDKRFKLSQTDNELLSKLTTSIFEKRDILFTQGDNNFKTVLSTHFFSDLNLKFKNNLDAQTRNKLFKNERHSDESYYFYFDTGKVTSGLRGLVLTDKSIIWKNLLGSSISWRNLTGSATRLPFNEISSVTLVHEIGFDAITGWKLRLNGDENDEIVLSGVCEDNVELFGAALVYFINIASAANLTLEVPPETREVLTKSFLERHPKIKSMTDSVFEVLDPKSSE</sequence>
<evidence type="ECO:0000313" key="2">
    <source>
        <dbReference type="EMBL" id="KHD06235.1"/>
    </source>
</evidence>
<accession>A0A0A6PPC1</accession>
<comment type="caution">
    <text evidence="2">The sequence shown here is derived from an EMBL/GenBank/DDBJ whole genome shotgun (WGS) entry which is preliminary data.</text>
</comment>
<protein>
    <recommendedName>
        <fullName evidence="4">Secreted protein</fullName>
    </recommendedName>
</protein>
<dbReference type="EMBL" id="JSZA02000127">
    <property type="protein sequence ID" value="KHD06235.1"/>
    <property type="molecule type" value="Genomic_DNA"/>
</dbReference>
<reference evidence="2 3" key="1">
    <citation type="journal article" date="2016" name="Front. Microbiol.">
        <title>Single-Cell (Meta-)Genomics of a Dimorphic Candidatus Thiomargarita nelsonii Reveals Genomic Plasticity.</title>
        <authorList>
            <person name="Flood B.E."/>
            <person name="Fliss P."/>
            <person name="Jones D.S."/>
            <person name="Dick G.J."/>
            <person name="Jain S."/>
            <person name="Kaster A.K."/>
            <person name="Winkel M."/>
            <person name="Mussmann M."/>
            <person name="Bailey J."/>
        </authorList>
    </citation>
    <scope>NUCLEOTIDE SEQUENCE [LARGE SCALE GENOMIC DNA]</scope>
    <source>
        <strain evidence="2">Hydrate Ridge</strain>
    </source>
</reference>
<keyword evidence="3" id="KW-1185">Reference proteome</keyword>
<gene>
    <name evidence="2" type="ORF">PN36_24445</name>
</gene>
<dbReference type="Proteomes" id="UP000030428">
    <property type="component" value="Unassembled WGS sequence"/>
</dbReference>
<keyword evidence="1" id="KW-0732">Signal</keyword>
<proteinExistence type="predicted"/>
<dbReference type="AlphaFoldDB" id="A0A0A6PPC1"/>